<dbReference type="Proteomes" id="UP000315369">
    <property type="component" value="Unassembled WGS sequence"/>
</dbReference>
<feature type="compositionally biased region" description="Polar residues" evidence="1">
    <location>
        <begin position="1"/>
        <end position="10"/>
    </location>
</feature>
<evidence type="ECO:0000313" key="4">
    <source>
        <dbReference type="Proteomes" id="UP000315369"/>
    </source>
</evidence>
<name>A0A540X6F1_9BACT</name>
<dbReference type="Pfam" id="PF13884">
    <property type="entry name" value="Peptidase_S74"/>
    <property type="match status" value="1"/>
</dbReference>
<gene>
    <name evidence="3" type="ORF">FJV41_06640</name>
</gene>
<dbReference type="PROSITE" id="PS51688">
    <property type="entry name" value="ICA"/>
    <property type="match status" value="1"/>
</dbReference>
<keyword evidence="4" id="KW-1185">Reference proteome</keyword>
<accession>A0A540X6F1</accession>
<evidence type="ECO:0000259" key="2">
    <source>
        <dbReference type="PROSITE" id="PS51688"/>
    </source>
</evidence>
<feature type="domain" description="Peptidase S74" evidence="2">
    <location>
        <begin position="258"/>
        <end position="362"/>
    </location>
</feature>
<dbReference type="EMBL" id="VIFM01000017">
    <property type="protein sequence ID" value="TQF16823.1"/>
    <property type="molecule type" value="Genomic_DNA"/>
</dbReference>
<proteinExistence type="predicted"/>
<dbReference type="AlphaFoldDB" id="A0A540X6F1"/>
<dbReference type="OrthoDB" id="5379439at2"/>
<feature type="compositionally biased region" description="Basic residues" evidence="1">
    <location>
        <begin position="13"/>
        <end position="33"/>
    </location>
</feature>
<feature type="region of interest" description="Disordered" evidence="1">
    <location>
        <begin position="1"/>
        <end position="53"/>
    </location>
</feature>
<sequence>MDSGASQSPWRLSRPHIPARRHKSRHSKERQKTRAPPSQSYPAPPKPLIPKENPVRTLQGFTSIRGALLSLLLCGNALAQALVGTSLSVSAPQLTSNSSASGSLTGSVNGSTARGATYLFLNYESAMAASGGQTSISAQTHTDRLVSNAVDSFAVSVGGDFSTTVNNPVPASSSANGPYYIGGMRASLLGTLNNTTLNGAAAAVIGKDYINNPITYAAHLTGKSYFSDGIFVASGASTSGIAARFNGDVLASAYYTFSDARLKKDIRPLPEALERLMQLQPKTYSYSGPASALSTRHGEEMGLVAQEVEKVFPQLVKQTSLRDASGGVVGEYKAVDYASLIPVLVKGMQEQQDVIQAQQARLLQLEAAVQRLSSPGKR</sequence>
<organism evidence="3 4">
    <name type="scientific">Myxococcus llanfairpwllgwyngyllgogerychwyrndrobwllllantysiliogogogochensis</name>
    <dbReference type="NCBI Taxonomy" id="2590453"/>
    <lineage>
        <taxon>Bacteria</taxon>
        <taxon>Pseudomonadati</taxon>
        <taxon>Myxococcota</taxon>
        <taxon>Myxococcia</taxon>
        <taxon>Myxococcales</taxon>
        <taxon>Cystobacterineae</taxon>
        <taxon>Myxococcaceae</taxon>
        <taxon>Myxococcus</taxon>
    </lineage>
</organism>
<comment type="caution">
    <text evidence="3">The sequence shown here is derived from an EMBL/GenBank/DDBJ whole genome shotgun (WGS) entry which is preliminary data.</text>
</comment>
<dbReference type="InterPro" id="IPR030392">
    <property type="entry name" value="S74_ICA"/>
</dbReference>
<evidence type="ECO:0000256" key="1">
    <source>
        <dbReference type="SAM" id="MobiDB-lite"/>
    </source>
</evidence>
<reference evidence="3 4" key="1">
    <citation type="submission" date="2019-06" db="EMBL/GenBank/DDBJ databases">
        <authorList>
            <person name="Livingstone P."/>
            <person name="Whitworth D."/>
        </authorList>
    </citation>
    <scope>NUCLEOTIDE SEQUENCE [LARGE SCALE GENOMIC DNA]</scope>
    <source>
        <strain evidence="3 4">AM401</strain>
    </source>
</reference>
<protein>
    <submittedName>
        <fullName evidence="3">Tail fiber domain-containing protein</fullName>
    </submittedName>
</protein>
<evidence type="ECO:0000313" key="3">
    <source>
        <dbReference type="EMBL" id="TQF16823.1"/>
    </source>
</evidence>